<feature type="compositionally biased region" description="Polar residues" evidence="1">
    <location>
        <begin position="112"/>
        <end position="128"/>
    </location>
</feature>
<feature type="compositionally biased region" description="Basic and acidic residues" evidence="1">
    <location>
        <begin position="75"/>
        <end position="84"/>
    </location>
</feature>
<dbReference type="AlphaFoldDB" id="A0A4W6F322"/>
<feature type="region of interest" description="Disordered" evidence="1">
    <location>
        <begin position="46"/>
        <end position="185"/>
    </location>
</feature>
<keyword evidence="3" id="KW-1185">Reference proteome</keyword>
<evidence type="ECO:0000313" key="3">
    <source>
        <dbReference type="Proteomes" id="UP000314980"/>
    </source>
</evidence>
<reference evidence="2" key="3">
    <citation type="submission" date="2025-09" db="UniProtKB">
        <authorList>
            <consortium name="Ensembl"/>
        </authorList>
    </citation>
    <scope>IDENTIFICATION</scope>
</reference>
<feature type="compositionally biased region" description="Basic and acidic residues" evidence="1">
    <location>
        <begin position="148"/>
        <end position="172"/>
    </location>
</feature>
<name>A0A4W6F322_LATCA</name>
<protein>
    <recommendedName>
        <fullName evidence="4">LIM domain and actin binding 1a</fullName>
    </recommendedName>
</protein>
<accession>A0A4W6F322</accession>
<dbReference type="Proteomes" id="UP000314980">
    <property type="component" value="Unassembled WGS sequence"/>
</dbReference>
<feature type="compositionally biased region" description="Polar residues" evidence="1">
    <location>
        <begin position="59"/>
        <end position="70"/>
    </location>
</feature>
<dbReference type="InParanoid" id="A0A4W6F322"/>
<evidence type="ECO:0008006" key="4">
    <source>
        <dbReference type="Google" id="ProtNLM"/>
    </source>
</evidence>
<sequence length="211" mass="23188">MDSGPFNRRSWATQSLRITAKELSLVSGRGKSNAIAERFSKYQRAAEESSAEKKKGSFESATPSLRSGNLNALKKRWEQAENHNRSKPPSVPLPSQSSIQRRPPALARPPSISENPLPSESPGPQTAQGGEPAADQAQLRPSAAPEAPKAEGQRGMDRDEVTHSERPEKLEEQVPTSPCASYEKLRVPLNNLKMKFEKGEDKVSKVKHKSQ</sequence>
<organism evidence="2 3">
    <name type="scientific">Lates calcarifer</name>
    <name type="common">Barramundi</name>
    <name type="synonym">Holocentrus calcarifer</name>
    <dbReference type="NCBI Taxonomy" id="8187"/>
    <lineage>
        <taxon>Eukaryota</taxon>
        <taxon>Metazoa</taxon>
        <taxon>Chordata</taxon>
        <taxon>Craniata</taxon>
        <taxon>Vertebrata</taxon>
        <taxon>Euteleostomi</taxon>
        <taxon>Actinopterygii</taxon>
        <taxon>Neopterygii</taxon>
        <taxon>Teleostei</taxon>
        <taxon>Neoteleostei</taxon>
        <taxon>Acanthomorphata</taxon>
        <taxon>Carangaria</taxon>
        <taxon>Carangaria incertae sedis</taxon>
        <taxon>Centropomidae</taxon>
        <taxon>Lates</taxon>
    </lineage>
</organism>
<evidence type="ECO:0000313" key="2">
    <source>
        <dbReference type="Ensembl" id="ENSLCAP00010045077.1"/>
    </source>
</evidence>
<feature type="compositionally biased region" description="Basic and acidic residues" evidence="1">
    <location>
        <begin position="46"/>
        <end position="57"/>
    </location>
</feature>
<dbReference type="Ensembl" id="ENSLCAT00010046183.1">
    <property type="protein sequence ID" value="ENSLCAP00010045077.1"/>
    <property type="gene ID" value="ENSLCAG00010020952.1"/>
</dbReference>
<dbReference type="GeneTree" id="ENSGT00940000167488"/>
<reference evidence="3" key="1">
    <citation type="submission" date="2015-09" db="EMBL/GenBank/DDBJ databases">
        <authorList>
            <person name="Sai Rama Sridatta P."/>
        </authorList>
    </citation>
    <scope>NUCLEOTIDE SEQUENCE [LARGE SCALE GENOMIC DNA]</scope>
</reference>
<evidence type="ECO:0000256" key="1">
    <source>
        <dbReference type="SAM" id="MobiDB-lite"/>
    </source>
</evidence>
<reference evidence="2" key="2">
    <citation type="submission" date="2025-08" db="UniProtKB">
        <authorList>
            <consortium name="Ensembl"/>
        </authorList>
    </citation>
    <scope>IDENTIFICATION</scope>
</reference>
<proteinExistence type="predicted"/>